<dbReference type="EMBL" id="CP074694">
    <property type="protein sequence ID" value="QVL30149.1"/>
    <property type="molecule type" value="Genomic_DNA"/>
</dbReference>
<name>A0A8E6B2E7_9BACT</name>
<sequence>MLTLVPPKSSIAAIASLQKREWLRNVVWGIVRWLAVIVLAALVAMIIDYRVDKYRDTPMFLRGLLILIQIGLALFFARKWILKPFLNPPAEVLVARRIETELPEYGHRLVTSIQLTKKTANRAGMSEKLIADLTQEAEGITSKKDLSNLVQGQKYEYSFGMFLVPALLIFLFVGLLGTKLSGILLGRQFLLNTEIPHDVQLLNRTAELWPSGEEVTLTYEAEGPLKPENEGEVRVKVGNLGGDDYPLKFARQEGDKFFFQSVIPPGTQDFSHRAWLRGGRSKDFGQVRYEPRPVISRIDAWVQVPEYVGLKPDGTPYENYMPQQGEIVCLGGSKVRIEIEISKAIKEGQLHLLSGKEEKKEVRLRSIPLIIEGPDSNIARCVFQVDPQATAYELEVTDTFGFRNSIFPKRTIRILPDSPPQVDLLPERFAGLGDVISADTEVDGMPLPLGKPMRIDYKCSSILGLSRARVVYRINEDPWNYLPLNEVKQSSDTGPWDFARHSFQKVAYQKQKLGDQVEFHAIPSAQPDLKPSRLEGVGSFTFQTKTLKKKKDGKLVDLEIGDRIELYIEVFDLNPAANREPGKSEVRAKDIVTEDKFMEWVFSTLQSESKLRDLEKRQRGVFGQDK</sequence>
<evidence type="ECO:0000313" key="3">
    <source>
        <dbReference type="Proteomes" id="UP000676194"/>
    </source>
</evidence>
<organism evidence="2 3">
    <name type="scientific">Telmatocola sphagniphila</name>
    <dbReference type="NCBI Taxonomy" id="1123043"/>
    <lineage>
        <taxon>Bacteria</taxon>
        <taxon>Pseudomonadati</taxon>
        <taxon>Planctomycetota</taxon>
        <taxon>Planctomycetia</taxon>
        <taxon>Gemmatales</taxon>
        <taxon>Gemmataceae</taxon>
    </lineage>
</organism>
<dbReference type="Proteomes" id="UP000676194">
    <property type="component" value="Chromosome"/>
</dbReference>
<dbReference type="AlphaFoldDB" id="A0A8E6B2E7"/>
<keyword evidence="1" id="KW-0812">Transmembrane</keyword>
<dbReference type="KEGG" id="tsph:KIH39_14940"/>
<proteinExistence type="predicted"/>
<evidence type="ECO:0000313" key="2">
    <source>
        <dbReference type="EMBL" id="QVL30149.1"/>
    </source>
</evidence>
<evidence type="ECO:0000256" key="1">
    <source>
        <dbReference type="SAM" id="Phobius"/>
    </source>
</evidence>
<keyword evidence="3" id="KW-1185">Reference proteome</keyword>
<accession>A0A8E6B2E7</accession>
<feature type="transmembrane region" description="Helical" evidence="1">
    <location>
        <begin position="59"/>
        <end position="77"/>
    </location>
</feature>
<feature type="transmembrane region" description="Helical" evidence="1">
    <location>
        <begin position="157"/>
        <end position="177"/>
    </location>
</feature>
<feature type="transmembrane region" description="Helical" evidence="1">
    <location>
        <begin position="26"/>
        <end position="47"/>
    </location>
</feature>
<gene>
    <name evidence="2" type="ORF">KIH39_14940</name>
</gene>
<keyword evidence="1" id="KW-0472">Membrane</keyword>
<reference evidence="2" key="1">
    <citation type="submission" date="2021-05" db="EMBL/GenBank/DDBJ databases">
        <title>Complete genome sequence of the cellulolytic planctomycete Telmatocola sphagniphila SP2T and characterization of the first cellulase from planctomycetes.</title>
        <authorList>
            <person name="Rakitin A.L."/>
            <person name="Beletsky A.V."/>
            <person name="Naumoff D.G."/>
            <person name="Kulichevskaya I.S."/>
            <person name="Mardanov A.V."/>
            <person name="Ravin N.V."/>
            <person name="Dedysh S.N."/>
        </authorList>
    </citation>
    <scope>NUCLEOTIDE SEQUENCE</scope>
    <source>
        <strain evidence="2">SP2T</strain>
    </source>
</reference>
<keyword evidence="1" id="KW-1133">Transmembrane helix</keyword>
<protein>
    <submittedName>
        <fullName evidence="2">Uncharacterized protein</fullName>
    </submittedName>
</protein>
<dbReference type="RefSeq" id="WP_213494033.1">
    <property type="nucleotide sequence ID" value="NZ_CP074694.1"/>
</dbReference>